<accession>A0A9W5Z4U7</accession>
<dbReference type="PANTHER" id="PTHR48229:SF1">
    <property type="entry name" value="ALPHA METHYLACYL-COA RACEMASE-RELATED"/>
    <property type="match status" value="1"/>
</dbReference>
<gene>
    <name evidence="1" type="ORF">AbraCBS73388_010576</name>
</gene>
<dbReference type="InterPro" id="IPR052985">
    <property type="entry name" value="CoA-trans_III_biosynth/detox"/>
</dbReference>
<organism evidence="1 2">
    <name type="scientific">Aspergillus brasiliensis</name>
    <dbReference type="NCBI Taxonomy" id="319629"/>
    <lineage>
        <taxon>Eukaryota</taxon>
        <taxon>Fungi</taxon>
        <taxon>Dikarya</taxon>
        <taxon>Ascomycota</taxon>
        <taxon>Pezizomycotina</taxon>
        <taxon>Eurotiomycetes</taxon>
        <taxon>Eurotiomycetidae</taxon>
        <taxon>Eurotiales</taxon>
        <taxon>Aspergillaceae</taxon>
        <taxon>Aspergillus</taxon>
        <taxon>Aspergillus subgen. Circumdati</taxon>
    </lineage>
</organism>
<comment type="caution">
    <text evidence="1">The sequence shown here is derived from an EMBL/GenBank/DDBJ whole genome shotgun (WGS) entry which is preliminary data.</text>
</comment>
<dbReference type="PANTHER" id="PTHR48229">
    <property type="entry name" value="CAIB/BAIF FAMILY ENZYME (AFU_ORTHOLOGUE AFUA_1G05360)-RELATED"/>
    <property type="match status" value="1"/>
</dbReference>
<dbReference type="Proteomes" id="UP001143548">
    <property type="component" value="Unassembled WGS sequence"/>
</dbReference>
<evidence type="ECO:0000313" key="1">
    <source>
        <dbReference type="EMBL" id="GKZ28096.1"/>
    </source>
</evidence>
<reference evidence="1" key="1">
    <citation type="submission" date="2022-07" db="EMBL/GenBank/DDBJ databases">
        <title>Taxonomy of Aspergillus series Nigri: significant species reduction supported by multi-species coalescent approaches.</title>
        <authorList>
            <person name="Bian C."/>
            <person name="Kusuya Y."/>
            <person name="Sklenar F."/>
            <person name="D'hooge E."/>
            <person name="Yaguchi T."/>
            <person name="Takahashi H."/>
            <person name="Hubka V."/>
        </authorList>
    </citation>
    <scope>NUCLEOTIDE SEQUENCE</scope>
    <source>
        <strain evidence="1">CBS 733.88</strain>
    </source>
</reference>
<sequence length="116" mass="12954">MYSPSEDARQIFNLLCQDYERLGLPVEILTSQVIFQSNSDTVYYPIPFKVTETLAALKGIEGALVALIADLQSVPTPHERKTTISLEKATLFGFQALVAKINGYSRSDPEVKQYLK</sequence>
<name>A0A9W5Z4U7_9EURO</name>
<dbReference type="AlphaFoldDB" id="A0A9W5Z4U7"/>
<protein>
    <submittedName>
        <fullName evidence="1">Uncharacterized protein</fullName>
    </submittedName>
</protein>
<dbReference type="EMBL" id="BROQ01000767">
    <property type="protein sequence ID" value="GKZ28096.1"/>
    <property type="molecule type" value="Genomic_DNA"/>
</dbReference>
<evidence type="ECO:0000313" key="2">
    <source>
        <dbReference type="Proteomes" id="UP001143548"/>
    </source>
</evidence>
<feature type="non-terminal residue" evidence="1">
    <location>
        <position position="116"/>
    </location>
</feature>
<proteinExistence type="predicted"/>